<accession>A0AAD5TU39</accession>
<proteinExistence type="predicted"/>
<sequence length="438" mass="50622">MRSRQQLYEHQKTNCQSFHIENKPTLIGVKREYRSFIPPPIVTVSEQSYGTETPLTPEQFLSSSSLDDAESYLTFEQYLSITTLNDTSLWDVAETTALSVDYLKLFNNGNQFINLEFFCNAITVENIEVIRKVINEEDICLVGWKGVGIFWSVQIINKQNSLGEELKLTLPQNFAEQSMFLTPQLQPSTDAELVLLNGTKNLIINLSIERSKSNLDFTTLYFLINFDINLKQSISFISTQKQNITPFSFADNSSNNLDYYYFSNLKLILIEILKLIKNFFTQCLAIEDKIVIKDLSKSNEYYVDPNSCVLSTLVLNYSTSTRGMENQEESLIFNIRKSCFKSLFKNNKDFFNKLNESVEQYVYGEFGDSCRKFCCFGLLCDIGEKFRINCDYFEYQDQVNNELGFNLYFRLGLESLVNKPIIFNNLNESNLKLVELLT</sequence>
<dbReference type="AlphaFoldDB" id="A0AAD5TU39"/>
<keyword evidence="2" id="KW-1185">Reference proteome</keyword>
<organism evidence="1 2">
    <name type="scientific">Clydaea vesicula</name>
    <dbReference type="NCBI Taxonomy" id="447962"/>
    <lineage>
        <taxon>Eukaryota</taxon>
        <taxon>Fungi</taxon>
        <taxon>Fungi incertae sedis</taxon>
        <taxon>Chytridiomycota</taxon>
        <taxon>Chytridiomycota incertae sedis</taxon>
        <taxon>Chytridiomycetes</taxon>
        <taxon>Lobulomycetales</taxon>
        <taxon>Lobulomycetaceae</taxon>
        <taxon>Clydaea</taxon>
    </lineage>
</organism>
<name>A0AAD5TU39_9FUNG</name>
<evidence type="ECO:0000313" key="2">
    <source>
        <dbReference type="Proteomes" id="UP001211065"/>
    </source>
</evidence>
<gene>
    <name evidence="1" type="ORF">HK099_001086</name>
</gene>
<comment type="caution">
    <text evidence="1">The sequence shown here is derived from an EMBL/GenBank/DDBJ whole genome shotgun (WGS) entry which is preliminary data.</text>
</comment>
<reference evidence="1" key="1">
    <citation type="submission" date="2020-05" db="EMBL/GenBank/DDBJ databases">
        <title>Phylogenomic resolution of chytrid fungi.</title>
        <authorList>
            <person name="Stajich J.E."/>
            <person name="Amses K."/>
            <person name="Simmons R."/>
            <person name="Seto K."/>
            <person name="Myers J."/>
            <person name="Bonds A."/>
            <person name="Quandt C.A."/>
            <person name="Barry K."/>
            <person name="Liu P."/>
            <person name="Grigoriev I."/>
            <person name="Longcore J.E."/>
            <person name="James T.Y."/>
        </authorList>
    </citation>
    <scope>NUCLEOTIDE SEQUENCE</scope>
    <source>
        <strain evidence="1">JEL0476</strain>
    </source>
</reference>
<evidence type="ECO:0000313" key="1">
    <source>
        <dbReference type="EMBL" id="KAJ3204582.1"/>
    </source>
</evidence>
<dbReference type="Proteomes" id="UP001211065">
    <property type="component" value="Unassembled WGS sequence"/>
</dbReference>
<protein>
    <submittedName>
        <fullName evidence="1">Uncharacterized protein</fullName>
    </submittedName>
</protein>
<dbReference type="EMBL" id="JADGJW010001285">
    <property type="protein sequence ID" value="KAJ3204582.1"/>
    <property type="molecule type" value="Genomic_DNA"/>
</dbReference>